<dbReference type="Proteomes" id="UP001629249">
    <property type="component" value="Unassembled WGS sequence"/>
</dbReference>
<dbReference type="PANTHER" id="PTHR42852:SF13">
    <property type="entry name" value="PROTEIN DIPZ"/>
    <property type="match status" value="1"/>
</dbReference>
<dbReference type="SUPFAM" id="SSF52833">
    <property type="entry name" value="Thioredoxin-like"/>
    <property type="match status" value="1"/>
</dbReference>
<evidence type="ECO:0000313" key="4">
    <source>
        <dbReference type="Proteomes" id="UP001629249"/>
    </source>
</evidence>
<dbReference type="InterPro" id="IPR013766">
    <property type="entry name" value="Thioredoxin_domain"/>
</dbReference>
<dbReference type="RefSeq" id="WP_408331414.1">
    <property type="nucleotide sequence ID" value="NZ_JAQQFH010000021.1"/>
</dbReference>
<feature type="domain" description="Thioredoxin" evidence="2">
    <location>
        <begin position="45"/>
        <end position="190"/>
    </location>
</feature>
<dbReference type="PROSITE" id="PS51352">
    <property type="entry name" value="THIOREDOXIN_2"/>
    <property type="match status" value="1"/>
</dbReference>
<keyword evidence="4" id="KW-1185">Reference proteome</keyword>
<dbReference type="Gene3D" id="3.40.30.10">
    <property type="entry name" value="Glutaredoxin"/>
    <property type="match status" value="1"/>
</dbReference>
<sequence>MLSRLKTTATIALFAVTVTVGAAALTTLIASSVANAADSSTTDQLNKRTTAPEFTGIDKWLNSDPLTIQQLRGKVVLVDFWTYTCINCIHVLPYVKSWNQKYRDQGLVVVGVHTPEYPFERDTDKVKAAIKRFDITYPVAQDNSYATWRAYDNQYWPAFYLVDKKGHVVYTHFGEGDYEQTEAKIKALLAENP</sequence>
<protein>
    <submittedName>
        <fullName evidence="3">Thioredoxin family protein</fullName>
    </submittedName>
</protein>
<comment type="caution">
    <text evidence="3">The sequence shown here is derived from an EMBL/GenBank/DDBJ whole genome shotgun (WGS) entry which is preliminary data.</text>
</comment>
<evidence type="ECO:0000256" key="1">
    <source>
        <dbReference type="SAM" id="SignalP"/>
    </source>
</evidence>
<dbReference type="CDD" id="cd03012">
    <property type="entry name" value="TlpA_like_DipZ_like"/>
    <property type="match status" value="1"/>
</dbReference>
<dbReference type="InterPro" id="IPR050553">
    <property type="entry name" value="Thioredoxin_ResA/DsbE_sf"/>
</dbReference>
<dbReference type="PANTHER" id="PTHR42852">
    <property type="entry name" value="THIOL:DISULFIDE INTERCHANGE PROTEIN DSBE"/>
    <property type="match status" value="1"/>
</dbReference>
<keyword evidence="1" id="KW-0732">Signal</keyword>
<reference evidence="3 4" key="1">
    <citation type="journal article" date="2024" name="Chem. Sci.">
        <title>Discovery of megapolipeptins by genome mining of a Burkholderiales bacteria collection.</title>
        <authorList>
            <person name="Paulo B.S."/>
            <person name="Recchia M.J.J."/>
            <person name="Lee S."/>
            <person name="Fergusson C.H."/>
            <person name="Romanowski S.B."/>
            <person name="Hernandez A."/>
            <person name="Krull N."/>
            <person name="Liu D.Y."/>
            <person name="Cavanagh H."/>
            <person name="Bos A."/>
            <person name="Gray C.A."/>
            <person name="Murphy B.T."/>
            <person name="Linington R.G."/>
            <person name="Eustaquio A.S."/>
        </authorList>
    </citation>
    <scope>NUCLEOTIDE SEQUENCE [LARGE SCALE GENOMIC DNA]</scope>
    <source>
        <strain evidence="3 4">RL16-012-BIC-B</strain>
    </source>
</reference>
<feature type="chain" id="PRO_5046835262" evidence="1">
    <location>
        <begin position="37"/>
        <end position="193"/>
    </location>
</feature>
<feature type="signal peptide" evidence="1">
    <location>
        <begin position="1"/>
        <end position="36"/>
    </location>
</feature>
<proteinExistence type="predicted"/>
<organism evidence="3 4">
    <name type="scientific">Paraburkholderia agricolaris</name>
    <dbReference type="NCBI Taxonomy" id="2152888"/>
    <lineage>
        <taxon>Bacteria</taxon>
        <taxon>Pseudomonadati</taxon>
        <taxon>Pseudomonadota</taxon>
        <taxon>Betaproteobacteria</taxon>
        <taxon>Burkholderiales</taxon>
        <taxon>Burkholderiaceae</taxon>
        <taxon>Paraburkholderia</taxon>
    </lineage>
</organism>
<dbReference type="InterPro" id="IPR036249">
    <property type="entry name" value="Thioredoxin-like_sf"/>
</dbReference>
<dbReference type="Pfam" id="PF08534">
    <property type="entry name" value="Redoxin"/>
    <property type="match status" value="1"/>
</dbReference>
<evidence type="ECO:0000259" key="2">
    <source>
        <dbReference type="PROSITE" id="PS51352"/>
    </source>
</evidence>
<dbReference type="EMBL" id="JAQQFN010000018">
    <property type="protein sequence ID" value="MFL9885943.1"/>
    <property type="molecule type" value="Genomic_DNA"/>
</dbReference>
<accession>A0ABW8ZUD9</accession>
<dbReference type="InterPro" id="IPR013740">
    <property type="entry name" value="Redoxin"/>
</dbReference>
<gene>
    <name evidence="3" type="ORF">PQR66_23095</name>
</gene>
<evidence type="ECO:0000313" key="3">
    <source>
        <dbReference type="EMBL" id="MFL9885943.1"/>
    </source>
</evidence>
<name>A0ABW8ZUD9_9BURK</name>